<evidence type="ECO:0000313" key="1">
    <source>
        <dbReference type="EMBL" id="CAB5040942.1"/>
    </source>
</evidence>
<protein>
    <submittedName>
        <fullName evidence="1">Unannotated protein</fullName>
    </submittedName>
</protein>
<dbReference type="AlphaFoldDB" id="A0A6J7SJD8"/>
<dbReference type="EMBL" id="CAFBPW010000307">
    <property type="protein sequence ID" value="CAB5040942.1"/>
    <property type="molecule type" value="Genomic_DNA"/>
</dbReference>
<sequence length="71" mass="7826">MCHLHLEFPVEWVTAVTQQVHLVNEVSVAAQQESNHSADQVSRGAVWGEKGGRCCEGIRLVERTGCDEHIG</sequence>
<gene>
    <name evidence="1" type="ORF">UFOPK4173_01896</name>
</gene>
<name>A0A6J7SJD8_9ZZZZ</name>
<reference evidence="1" key="1">
    <citation type="submission" date="2020-05" db="EMBL/GenBank/DDBJ databases">
        <authorList>
            <person name="Chiriac C."/>
            <person name="Salcher M."/>
            <person name="Ghai R."/>
            <person name="Kavagutti S V."/>
        </authorList>
    </citation>
    <scope>NUCLEOTIDE SEQUENCE</scope>
</reference>
<proteinExistence type="predicted"/>
<organism evidence="1">
    <name type="scientific">freshwater metagenome</name>
    <dbReference type="NCBI Taxonomy" id="449393"/>
    <lineage>
        <taxon>unclassified sequences</taxon>
        <taxon>metagenomes</taxon>
        <taxon>ecological metagenomes</taxon>
    </lineage>
</organism>
<accession>A0A6J7SJD8</accession>